<reference evidence="2" key="2">
    <citation type="journal article" date="2013" name="Mar. Genomics">
        <title>Expression of sulfatases in Rhodopirellula baltica and the diversity of sulfatases in the genus Rhodopirellula.</title>
        <authorList>
            <person name="Wegner C.E."/>
            <person name="Richter-Heitmann T."/>
            <person name="Klindworth A."/>
            <person name="Klockow C."/>
            <person name="Richter M."/>
            <person name="Achstetter T."/>
            <person name="Glockner F.O."/>
            <person name="Harder J."/>
        </authorList>
    </citation>
    <scope>NUCLEOTIDE SEQUENCE [LARGE SCALE GENOMIC DNA]</scope>
    <source>
        <strain evidence="2">6C</strain>
    </source>
</reference>
<comment type="caution">
    <text evidence="2">The sequence shown here is derived from an EMBL/GenBank/DDBJ whole genome shotgun (WGS) entry which is preliminary data.</text>
</comment>
<keyword evidence="3" id="KW-1185">Reference proteome</keyword>
<accession>M2B876</accession>
<feature type="region of interest" description="Disordered" evidence="1">
    <location>
        <begin position="1"/>
        <end position="23"/>
    </location>
</feature>
<dbReference type="Proteomes" id="UP000011529">
    <property type="component" value="Unassembled WGS sequence"/>
</dbReference>
<evidence type="ECO:0000313" key="3">
    <source>
        <dbReference type="Proteomes" id="UP000011529"/>
    </source>
</evidence>
<reference evidence="2" key="1">
    <citation type="submission" date="2012-11" db="EMBL/GenBank/DDBJ databases">
        <title>Permanent draft genomes of Rhodopirellula europaea strain SH398 and 6C.</title>
        <authorList>
            <person name="Richter M."/>
            <person name="Richter-Heitmann T."/>
            <person name="Frank C."/>
            <person name="Harder J."/>
            <person name="Glockner F.O."/>
        </authorList>
    </citation>
    <scope>NUCLEOTIDE SEQUENCE</scope>
    <source>
        <strain evidence="2">6C</strain>
    </source>
</reference>
<sequence>MCESAEKRHFKTARPPSRRVSAAHEKTAVVCSEELTTTVDVLKEKTLVHRTRRRKDASE</sequence>
<evidence type="ECO:0000256" key="1">
    <source>
        <dbReference type="SAM" id="MobiDB-lite"/>
    </source>
</evidence>
<proteinExistence type="predicted"/>
<dbReference type="EMBL" id="ANMO01000080">
    <property type="protein sequence ID" value="EMB17913.1"/>
    <property type="molecule type" value="Genomic_DNA"/>
</dbReference>
<organism evidence="2 3">
    <name type="scientific">Rhodopirellula europaea 6C</name>
    <dbReference type="NCBI Taxonomy" id="1263867"/>
    <lineage>
        <taxon>Bacteria</taxon>
        <taxon>Pseudomonadati</taxon>
        <taxon>Planctomycetota</taxon>
        <taxon>Planctomycetia</taxon>
        <taxon>Pirellulales</taxon>
        <taxon>Pirellulaceae</taxon>
        <taxon>Rhodopirellula</taxon>
    </lineage>
</organism>
<name>M2B876_9BACT</name>
<gene>
    <name evidence="2" type="ORF">RE6C_01374</name>
</gene>
<evidence type="ECO:0000313" key="2">
    <source>
        <dbReference type="EMBL" id="EMB17913.1"/>
    </source>
</evidence>
<protein>
    <submittedName>
        <fullName evidence="2">Uncharacterized protein</fullName>
    </submittedName>
</protein>
<dbReference type="AlphaFoldDB" id="M2B876"/>